<sequence length="68" mass="8104">MKASEAHKMSNDEIREELGRLRKRLFELRSAAVTEKLENPRRFQQLRRDIARLLTVQRGREIQETAQV</sequence>
<proteinExistence type="inferred from homology"/>
<evidence type="ECO:0000256" key="3">
    <source>
        <dbReference type="ARBA" id="ARBA00023274"/>
    </source>
</evidence>
<dbReference type="InterPro" id="IPR050063">
    <property type="entry name" value="Ribosomal_protein_uL29"/>
</dbReference>
<dbReference type="EMBL" id="JBGUBD010000006">
    <property type="protein sequence ID" value="MFA9479026.1"/>
    <property type="molecule type" value="Genomic_DNA"/>
</dbReference>
<keyword evidence="2 5" id="KW-0689">Ribosomal protein</keyword>
<evidence type="ECO:0000256" key="4">
    <source>
        <dbReference type="ARBA" id="ARBA00035204"/>
    </source>
</evidence>
<organism evidence="6 7">
    <name type="scientific">Natronomicrosphaera hydrolytica</name>
    <dbReference type="NCBI Taxonomy" id="3242702"/>
    <lineage>
        <taxon>Bacteria</taxon>
        <taxon>Pseudomonadati</taxon>
        <taxon>Planctomycetota</taxon>
        <taxon>Phycisphaerae</taxon>
        <taxon>Phycisphaerales</taxon>
        <taxon>Phycisphaeraceae</taxon>
        <taxon>Natronomicrosphaera</taxon>
    </lineage>
</organism>
<dbReference type="GO" id="GO:0005840">
    <property type="term" value="C:ribosome"/>
    <property type="evidence" value="ECO:0007669"/>
    <property type="project" value="UniProtKB-KW"/>
</dbReference>
<dbReference type="Pfam" id="PF00831">
    <property type="entry name" value="Ribosomal_L29"/>
    <property type="match status" value="1"/>
</dbReference>
<keyword evidence="7" id="KW-1185">Reference proteome</keyword>
<evidence type="ECO:0000256" key="5">
    <source>
        <dbReference type="HAMAP-Rule" id="MF_00374"/>
    </source>
</evidence>
<dbReference type="PANTHER" id="PTHR10916:SF0">
    <property type="entry name" value="LARGE RIBOSOMAL SUBUNIT PROTEIN UL29C"/>
    <property type="match status" value="1"/>
</dbReference>
<keyword evidence="3 5" id="KW-0687">Ribonucleoprotein</keyword>
<dbReference type="Proteomes" id="UP001575105">
    <property type="component" value="Unassembled WGS sequence"/>
</dbReference>
<dbReference type="InterPro" id="IPR001854">
    <property type="entry name" value="Ribosomal_uL29"/>
</dbReference>
<name>A0ABV4U5Z8_9BACT</name>
<evidence type="ECO:0000313" key="6">
    <source>
        <dbReference type="EMBL" id="MFA9479026.1"/>
    </source>
</evidence>
<gene>
    <name evidence="5 6" type="primary">rpmC</name>
    <name evidence="6" type="ORF">ACERK3_12095</name>
</gene>
<reference evidence="6 7" key="1">
    <citation type="submission" date="2024-08" db="EMBL/GenBank/DDBJ databases">
        <title>Whole-genome sequencing of halo(alkali)philic microorganisms from hypersaline lakes.</title>
        <authorList>
            <person name="Sorokin D.Y."/>
            <person name="Merkel A.Y."/>
            <person name="Messina E."/>
            <person name="Yakimov M."/>
        </authorList>
    </citation>
    <scope>NUCLEOTIDE SEQUENCE [LARGE SCALE GENOMIC DNA]</scope>
    <source>
        <strain evidence="6 7">AB-hyl4</strain>
    </source>
</reference>
<protein>
    <recommendedName>
        <fullName evidence="4 5">Large ribosomal subunit protein uL29</fullName>
    </recommendedName>
</protein>
<dbReference type="CDD" id="cd00427">
    <property type="entry name" value="Ribosomal_L29_HIP"/>
    <property type="match status" value="1"/>
</dbReference>
<evidence type="ECO:0000256" key="2">
    <source>
        <dbReference type="ARBA" id="ARBA00022980"/>
    </source>
</evidence>
<dbReference type="InterPro" id="IPR036049">
    <property type="entry name" value="Ribosomal_uL29_sf"/>
</dbReference>
<accession>A0ABV4U5Z8</accession>
<dbReference type="SUPFAM" id="SSF46561">
    <property type="entry name" value="Ribosomal protein L29 (L29p)"/>
    <property type="match status" value="1"/>
</dbReference>
<dbReference type="RefSeq" id="WP_425345943.1">
    <property type="nucleotide sequence ID" value="NZ_JBGUBD010000006.1"/>
</dbReference>
<dbReference type="NCBIfam" id="TIGR00012">
    <property type="entry name" value="L29"/>
    <property type="match status" value="1"/>
</dbReference>
<evidence type="ECO:0000256" key="1">
    <source>
        <dbReference type="ARBA" id="ARBA00009254"/>
    </source>
</evidence>
<comment type="similarity">
    <text evidence="1 5">Belongs to the universal ribosomal protein uL29 family.</text>
</comment>
<dbReference type="Gene3D" id="1.10.287.310">
    <property type="match status" value="1"/>
</dbReference>
<dbReference type="HAMAP" id="MF_00374">
    <property type="entry name" value="Ribosomal_uL29"/>
    <property type="match status" value="1"/>
</dbReference>
<dbReference type="PANTHER" id="PTHR10916">
    <property type="entry name" value="60S RIBOSOMAL PROTEIN L35/50S RIBOSOMAL PROTEIN L29"/>
    <property type="match status" value="1"/>
</dbReference>
<evidence type="ECO:0000313" key="7">
    <source>
        <dbReference type="Proteomes" id="UP001575105"/>
    </source>
</evidence>
<comment type="caution">
    <text evidence="6">The sequence shown here is derived from an EMBL/GenBank/DDBJ whole genome shotgun (WGS) entry which is preliminary data.</text>
</comment>